<sequence length="58" mass="6406">QTRPPHLVLKDGGVTKDDKEWLSNAMSKINEALDSIEVEYVGDLVVPLTWANSAPFLP</sequence>
<evidence type="ECO:0000313" key="1">
    <source>
        <dbReference type="EMBL" id="CAG8789253.1"/>
    </source>
</evidence>
<gene>
    <name evidence="1" type="ORF">AMORRO_LOCUS17992</name>
</gene>
<feature type="non-terminal residue" evidence="1">
    <location>
        <position position="58"/>
    </location>
</feature>
<evidence type="ECO:0000313" key="2">
    <source>
        <dbReference type="Proteomes" id="UP000789342"/>
    </source>
</evidence>
<dbReference type="AlphaFoldDB" id="A0A9N9JMU2"/>
<dbReference type="OrthoDB" id="5562028at2759"/>
<comment type="caution">
    <text evidence="1">The sequence shown here is derived from an EMBL/GenBank/DDBJ whole genome shotgun (WGS) entry which is preliminary data.</text>
</comment>
<proteinExistence type="predicted"/>
<dbReference type="Proteomes" id="UP000789342">
    <property type="component" value="Unassembled WGS sequence"/>
</dbReference>
<accession>A0A9N9JMU2</accession>
<name>A0A9N9JMU2_9GLOM</name>
<protein>
    <submittedName>
        <fullName evidence="1">16424_t:CDS:1</fullName>
    </submittedName>
</protein>
<organism evidence="1 2">
    <name type="scientific">Acaulospora morrowiae</name>
    <dbReference type="NCBI Taxonomy" id="94023"/>
    <lineage>
        <taxon>Eukaryota</taxon>
        <taxon>Fungi</taxon>
        <taxon>Fungi incertae sedis</taxon>
        <taxon>Mucoromycota</taxon>
        <taxon>Glomeromycotina</taxon>
        <taxon>Glomeromycetes</taxon>
        <taxon>Diversisporales</taxon>
        <taxon>Acaulosporaceae</taxon>
        <taxon>Acaulospora</taxon>
    </lineage>
</organism>
<reference evidence="1" key="1">
    <citation type="submission" date="2021-06" db="EMBL/GenBank/DDBJ databases">
        <authorList>
            <person name="Kallberg Y."/>
            <person name="Tangrot J."/>
            <person name="Rosling A."/>
        </authorList>
    </citation>
    <scope>NUCLEOTIDE SEQUENCE</scope>
    <source>
        <strain evidence="1">CL551</strain>
    </source>
</reference>
<keyword evidence="2" id="KW-1185">Reference proteome</keyword>
<feature type="non-terminal residue" evidence="1">
    <location>
        <position position="1"/>
    </location>
</feature>
<dbReference type="EMBL" id="CAJVPV010059765">
    <property type="protein sequence ID" value="CAG8789253.1"/>
    <property type="molecule type" value="Genomic_DNA"/>
</dbReference>